<comment type="catalytic activity">
    <reaction evidence="11">
        <text>D-glucosamine(out) = D-glucosamine(in)</text>
        <dbReference type="Rhea" id="RHEA:78423"/>
        <dbReference type="ChEBI" id="CHEBI:58723"/>
    </reaction>
    <physiologicalReaction direction="left-to-right" evidence="11">
        <dbReference type="Rhea" id="RHEA:78424"/>
    </physiologicalReaction>
</comment>
<evidence type="ECO:0000256" key="6">
    <source>
        <dbReference type="ARBA" id="ARBA00023136"/>
    </source>
</evidence>
<keyword evidence="4 14" id="KW-0812">Transmembrane</keyword>
<dbReference type="PANTHER" id="PTHR23503">
    <property type="entry name" value="SOLUTE CARRIER FAMILY 2"/>
    <property type="match status" value="1"/>
</dbReference>
<dbReference type="GO" id="GO:0016020">
    <property type="term" value="C:membrane"/>
    <property type="evidence" value="ECO:0007669"/>
    <property type="project" value="UniProtKB-SubCell"/>
</dbReference>
<feature type="transmembrane region" description="Helical" evidence="14">
    <location>
        <begin position="291"/>
        <end position="314"/>
    </location>
</feature>
<feature type="transmembrane region" description="Helical" evidence="14">
    <location>
        <begin position="203"/>
        <end position="224"/>
    </location>
</feature>
<evidence type="ECO:0000256" key="5">
    <source>
        <dbReference type="ARBA" id="ARBA00022989"/>
    </source>
</evidence>
<proteinExistence type="predicted"/>
<dbReference type="Gene3D" id="1.20.1250.20">
    <property type="entry name" value="MFS general substrate transporter like domains"/>
    <property type="match status" value="1"/>
</dbReference>
<evidence type="ECO:0000256" key="10">
    <source>
        <dbReference type="ARBA" id="ARBA00044662"/>
    </source>
</evidence>
<evidence type="ECO:0000313" key="17">
    <source>
        <dbReference type="Proteomes" id="UP000285624"/>
    </source>
</evidence>
<keyword evidence="17" id="KW-1185">Reference proteome</keyword>
<feature type="transmembrane region" description="Helical" evidence="14">
    <location>
        <begin position="167"/>
        <end position="188"/>
    </location>
</feature>
<evidence type="ECO:0000256" key="14">
    <source>
        <dbReference type="SAM" id="Phobius"/>
    </source>
</evidence>
<evidence type="ECO:0000256" key="4">
    <source>
        <dbReference type="ARBA" id="ARBA00022692"/>
    </source>
</evidence>
<feature type="transmembrane region" description="Helical" evidence="14">
    <location>
        <begin position="258"/>
        <end position="279"/>
    </location>
</feature>
<dbReference type="GO" id="GO:0015149">
    <property type="term" value="F:hexose transmembrane transporter activity"/>
    <property type="evidence" value="ECO:0007669"/>
    <property type="project" value="TreeGrafter"/>
</dbReference>
<reference evidence="17 18" key="1">
    <citation type="submission" date="2018-07" db="EMBL/GenBank/DDBJ databases">
        <title>Genome sequencing of oomycete isolates from Chile give support for New Zealand origin for Phytophthora kernoviae and make available the first Nothophytophthora sp. genome.</title>
        <authorList>
            <person name="Studholme D.J."/>
            <person name="Sanfuentes E."/>
            <person name="Panda P."/>
            <person name="Hill R."/>
            <person name="Sambles C."/>
            <person name="Grant M."/>
            <person name="Williams N.M."/>
            <person name="Mcdougal R.L."/>
        </authorList>
    </citation>
    <scope>NUCLEOTIDE SEQUENCE [LARGE SCALE GENOMIC DNA]</scope>
    <source>
        <strain evidence="15">Chile2</strain>
        <strain evidence="16">Chile4</strain>
    </source>
</reference>
<comment type="subunit">
    <text evidence="2">Homodimer.</text>
</comment>
<dbReference type="STRING" id="325452.A0A3R7MQL1"/>
<evidence type="ECO:0000256" key="13">
    <source>
        <dbReference type="ARBA" id="ARBA00044780"/>
    </source>
</evidence>
<comment type="catalytic activity">
    <reaction evidence="12">
        <text>D-fructose(out) = D-fructose(in)</text>
        <dbReference type="Rhea" id="RHEA:60372"/>
        <dbReference type="ChEBI" id="CHEBI:37721"/>
    </reaction>
    <physiologicalReaction direction="left-to-right" evidence="12">
        <dbReference type="Rhea" id="RHEA:60373"/>
    </physiologicalReaction>
</comment>
<comment type="catalytic activity">
    <reaction evidence="7">
        <text>D-galactose(in) = D-galactose(out)</text>
        <dbReference type="Rhea" id="RHEA:34915"/>
        <dbReference type="ChEBI" id="CHEBI:4139"/>
    </reaction>
    <physiologicalReaction direction="right-to-left" evidence="7">
        <dbReference type="Rhea" id="RHEA:34917"/>
    </physiologicalReaction>
</comment>
<evidence type="ECO:0000313" key="18">
    <source>
        <dbReference type="Proteomes" id="UP000285883"/>
    </source>
</evidence>
<name>A0A3R7MQL1_9STRA</name>
<evidence type="ECO:0000256" key="8">
    <source>
        <dbReference type="ARBA" id="ARBA00044648"/>
    </source>
</evidence>
<dbReference type="EMBL" id="MBDN02000266">
    <property type="protein sequence ID" value="RLN77147.1"/>
    <property type="molecule type" value="Genomic_DNA"/>
</dbReference>
<dbReference type="InterPro" id="IPR036259">
    <property type="entry name" value="MFS_trans_sf"/>
</dbReference>
<organism evidence="15 18">
    <name type="scientific">Phytophthora kernoviae</name>
    <dbReference type="NCBI Taxonomy" id="325452"/>
    <lineage>
        <taxon>Eukaryota</taxon>
        <taxon>Sar</taxon>
        <taxon>Stramenopiles</taxon>
        <taxon>Oomycota</taxon>
        <taxon>Peronosporomycetes</taxon>
        <taxon>Peronosporales</taxon>
        <taxon>Peronosporaceae</taxon>
        <taxon>Phytophthora</taxon>
    </lineage>
</organism>
<dbReference type="PRINTS" id="PR00171">
    <property type="entry name" value="SUGRTRNSPORT"/>
</dbReference>
<protein>
    <recommendedName>
        <fullName evidence="13">Hexose transporter 1</fullName>
    </recommendedName>
</protein>
<comment type="catalytic activity">
    <reaction evidence="10">
        <text>D-mannose(out) = D-mannose(in)</text>
        <dbReference type="Rhea" id="RHEA:78391"/>
        <dbReference type="ChEBI" id="CHEBI:4208"/>
    </reaction>
    <physiologicalReaction direction="left-to-right" evidence="10">
        <dbReference type="Rhea" id="RHEA:78392"/>
    </physiologicalReaction>
</comment>
<feature type="transmembrane region" description="Helical" evidence="14">
    <location>
        <begin position="231"/>
        <end position="252"/>
    </location>
</feature>
<dbReference type="InterPro" id="IPR003663">
    <property type="entry name" value="Sugar/inositol_transpt"/>
</dbReference>
<evidence type="ECO:0000256" key="9">
    <source>
        <dbReference type="ARBA" id="ARBA00044656"/>
    </source>
</evidence>
<comment type="caution">
    <text evidence="15">The sequence shown here is derived from an EMBL/GenBank/DDBJ whole genome shotgun (WGS) entry which is preliminary data.</text>
</comment>
<dbReference type="InterPro" id="IPR005828">
    <property type="entry name" value="MFS_sugar_transport-like"/>
</dbReference>
<comment type="catalytic activity">
    <reaction evidence="8">
        <text>D-glucose(out) = D-glucose(in)</text>
        <dbReference type="Rhea" id="RHEA:60376"/>
        <dbReference type="ChEBI" id="CHEBI:4167"/>
    </reaction>
    <physiologicalReaction direction="left-to-right" evidence="8">
        <dbReference type="Rhea" id="RHEA:60377"/>
    </physiologicalReaction>
</comment>
<dbReference type="AlphaFoldDB" id="A0A3R7MQL1"/>
<dbReference type="InterPro" id="IPR045263">
    <property type="entry name" value="GLUT"/>
</dbReference>
<comment type="catalytic activity">
    <reaction evidence="9">
        <text>D-xylose(out) = D-xylose(in)</text>
        <dbReference type="Rhea" id="RHEA:78427"/>
        <dbReference type="ChEBI" id="CHEBI:53455"/>
    </reaction>
    <physiologicalReaction direction="left-to-right" evidence="9">
        <dbReference type="Rhea" id="RHEA:78428"/>
    </physiologicalReaction>
</comment>
<dbReference type="Proteomes" id="UP000285883">
    <property type="component" value="Unassembled WGS sequence"/>
</dbReference>
<evidence type="ECO:0000256" key="7">
    <source>
        <dbReference type="ARBA" id="ARBA00044637"/>
    </source>
</evidence>
<evidence type="ECO:0000256" key="1">
    <source>
        <dbReference type="ARBA" id="ARBA00004141"/>
    </source>
</evidence>
<dbReference type="Pfam" id="PF00083">
    <property type="entry name" value="Sugar_tr"/>
    <property type="match status" value="1"/>
</dbReference>
<keyword evidence="3" id="KW-0813">Transport</keyword>
<evidence type="ECO:0000313" key="16">
    <source>
        <dbReference type="EMBL" id="RLN77147.1"/>
    </source>
</evidence>
<evidence type="ECO:0000313" key="15">
    <source>
        <dbReference type="EMBL" id="RLN21575.1"/>
    </source>
</evidence>
<keyword evidence="6 14" id="KW-0472">Membrane</keyword>
<keyword evidence="5 14" id="KW-1133">Transmembrane helix</keyword>
<evidence type="ECO:0000256" key="11">
    <source>
        <dbReference type="ARBA" id="ARBA00044668"/>
    </source>
</evidence>
<dbReference type="Proteomes" id="UP000285624">
    <property type="component" value="Unassembled WGS sequence"/>
</dbReference>
<comment type="subcellular location">
    <subcellularLocation>
        <location evidence="1">Membrane</location>
        <topology evidence="1">Multi-pass membrane protein</topology>
    </subcellularLocation>
</comment>
<dbReference type="PANTHER" id="PTHR23503:SF8">
    <property type="entry name" value="FACILITATED GLUCOSE TRANSPORTER PROTEIN 1"/>
    <property type="match status" value="1"/>
</dbReference>
<evidence type="ECO:0000256" key="3">
    <source>
        <dbReference type="ARBA" id="ARBA00022448"/>
    </source>
</evidence>
<accession>A0A3R7MQL1</accession>
<gene>
    <name evidence="15" type="ORF">BBI17_006987</name>
    <name evidence="16" type="ORF">BBO99_00006983</name>
</gene>
<dbReference type="EMBL" id="MAYM02001229">
    <property type="protein sequence ID" value="RLN21575.1"/>
    <property type="molecule type" value="Genomic_DNA"/>
</dbReference>
<evidence type="ECO:0000256" key="2">
    <source>
        <dbReference type="ARBA" id="ARBA00011738"/>
    </source>
</evidence>
<evidence type="ECO:0000256" key="12">
    <source>
        <dbReference type="ARBA" id="ARBA00044710"/>
    </source>
</evidence>
<dbReference type="SUPFAM" id="SSF103473">
    <property type="entry name" value="MFS general substrate transporter"/>
    <property type="match status" value="1"/>
</dbReference>
<sequence length="315" mass="34385">MAENNSYTEAASSKKAAAFDETNKPTARLIKPKTILYTRALLTWLQPFQSGHVPDVPGSLETEVNVRRERVDLRRHDGITVASVSNIWLFALDRLVADISSGTATVTIGGYGRKEEAEEVIARLYGEEHVQTVLSWLEVSKASMEEGLIDSTPRTESMLAPRYRIQLLTGILLSCAQQLSGINAMFYYSGSIFSDAGISDSRVSTLIITFINIWSAFFTGVLANRFGARNMILWGLSDMVVMSIGTTLAFVVDVSALSIVFTALYVIVFGVTLGPLVWVMTAGIFPDSIRASASSLCIGINWLCNLVVGVAHPYI</sequence>